<keyword evidence="8" id="KW-1015">Disulfide bond</keyword>
<accession>A0A9D4R8D8</accession>
<gene>
    <name evidence="12" type="ORF">DPMN_101497</name>
</gene>
<evidence type="ECO:0000256" key="7">
    <source>
        <dbReference type="ARBA" id="ARBA00023136"/>
    </source>
</evidence>
<evidence type="ECO:0000256" key="4">
    <source>
        <dbReference type="ARBA" id="ARBA00022737"/>
    </source>
</evidence>
<evidence type="ECO:0000256" key="9">
    <source>
        <dbReference type="ARBA" id="ARBA00023319"/>
    </source>
</evidence>
<evidence type="ECO:0000256" key="10">
    <source>
        <dbReference type="SAM" id="MobiDB-lite"/>
    </source>
</evidence>
<evidence type="ECO:0000256" key="1">
    <source>
        <dbReference type="ARBA" id="ARBA00004167"/>
    </source>
</evidence>
<dbReference type="GO" id="GO:0043025">
    <property type="term" value="C:neuronal cell body"/>
    <property type="evidence" value="ECO:0007669"/>
    <property type="project" value="TreeGrafter"/>
</dbReference>
<keyword evidence="9" id="KW-0393">Immunoglobulin domain</keyword>
<keyword evidence="6" id="KW-1133">Transmembrane helix</keyword>
<keyword evidence="3" id="KW-0732">Signal</keyword>
<dbReference type="CDD" id="cd00096">
    <property type="entry name" value="Ig"/>
    <property type="match status" value="1"/>
</dbReference>
<dbReference type="AlphaFoldDB" id="A0A9D4R8D8"/>
<dbReference type="Gene3D" id="2.60.40.10">
    <property type="entry name" value="Immunoglobulins"/>
    <property type="match status" value="3"/>
</dbReference>
<evidence type="ECO:0000313" key="12">
    <source>
        <dbReference type="EMBL" id="KAH3858856.1"/>
    </source>
</evidence>
<dbReference type="PANTHER" id="PTHR45080">
    <property type="entry name" value="CONTACTIN 5"/>
    <property type="match status" value="1"/>
</dbReference>
<feature type="domain" description="Ig-like" evidence="11">
    <location>
        <begin position="30"/>
        <end position="125"/>
    </location>
</feature>
<reference evidence="12" key="1">
    <citation type="journal article" date="2019" name="bioRxiv">
        <title>The Genome of the Zebra Mussel, Dreissena polymorpha: A Resource for Invasive Species Research.</title>
        <authorList>
            <person name="McCartney M.A."/>
            <person name="Auch B."/>
            <person name="Kono T."/>
            <person name="Mallez S."/>
            <person name="Zhang Y."/>
            <person name="Obille A."/>
            <person name="Becker A."/>
            <person name="Abrahante J.E."/>
            <person name="Garbe J."/>
            <person name="Badalamenti J.P."/>
            <person name="Herman A."/>
            <person name="Mangelson H."/>
            <person name="Liachko I."/>
            <person name="Sullivan S."/>
            <person name="Sone E.D."/>
            <person name="Koren S."/>
            <person name="Silverstein K.A.T."/>
            <person name="Beckman K.B."/>
            <person name="Gohl D.M."/>
        </authorList>
    </citation>
    <scope>NUCLEOTIDE SEQUENCE</scope>
    <source>
        <strain evidence="12">Duluth1</strain>
        <tissue evidence="12">Whole animal</tissue>
    </source>
</reference>
<evidence type="ECO:0000256" key="5">
    <source>
        <dbReference type="ARBA" id="ARBA00022889"/>
    </source>
</evidence>
<dbReference type="FunFam" id="2.60.40.10:FF:000017">
    <property type="entry name" value="Down syndrome cell adhesion molecule b"/>
    <property type="match status" value="1"/>
</dbReference>
<dbReference type="GO" id="GO:0005886">
    <property type="term" value="C:plasma membrane"/>
    <property type="evidence" value="ECO:0007669"/>
    <property type="project" value="TreeGrafter"/>
</dbReference>
<dbReference type="InterPro" id="IPR013098">
    <property type="entry name" value="Ig_I-set"/>
</dbReference>
<dbReference type="InterPro" id="IPR013783">
    <property type="entry name" value="Ig-like_fold"/>
</dbReference>
<keyword evidence="5" id="KW-0130">Cell adhesion</keyword>
<feature type="domain" description="Ig-like" evidence="11">
    <location>
        <begin position="225"/>
        <end position="320"/>
    </location>
</feature>
<dbReference type="Proteomes" id="UP000828390">
    <property type="component" value="Unassembled WGS sequence"/>
</dbReference>
<comment type="subcellular location">
    <subcellularLocation>
        <location evidence="1">Membrane</location>
        <topology evidence="1">Single-pass membrane protein</topology>
    </subcellularLocation>
</comment>
<comment type="caution">
    <text evidence="12">The sequence shown here is derived from an EMBL/GenBank/DDBJ whole genome shotgun (WGS) entry which is preliminary data.</text>
</comment>
<dbReference type="InterPro" id="IPR003598">
    <property type="entry name" value="Ig_sub2"/>
</dbReference>
<proteinExistence type="predicted"/>
<dbReference type="EMBL" id="JAIWYP010000003">
    <property type="protein sequence ID" value="KAH3858856.1"/>
    <property type="molecule type" value="Genomic_DNA"/>
</dbReference>
<evidence type="ECO:0000259" key="11">
    <source>
        <dbReference type="PROSITE" id="PS50835"/>
    </source>
</evidence>
<evidence type="ECO:0000256" key="2">
    <source>
        <dbReference type="ARBA" id="ARBA00022692"/>
    </source>
</evidence>
<protein>
    <recommendedName>
        <fullName evidence="11">Ig-like domain-containing protein</fullName>
    </recommendedName>
</protein>
<dbReference type="GO" id="GO:0007156">
    <property type="term" value="P:homophilic cell adhesion via plasma membrane adhesion molecules"/>
    <property type="evidence" value="ECO:0007669"/>
    <property type="project" value="TreeGrafter"/>
</dbReference>
<feature type="region of interest" description="Disordered" evidence="10">
    <location>
        <begin position="325"/>
        <end position="344"/>
    </location>
</feature>
<dbReference type="FunFam" id="2.60.40.10:FF:000107">
    <property type="entry name" value="Myosin, light chain kinase a"/>
    <property type="match status" value="1"/>
</dbReference>
<dbReference type="SMART" id="SM00408">
    <property type="entry name" value="IGc2"/>
    <property type="match status" value="3"/>
</dbReference>
<dbReference type="GO" id="GO:0008046">
    <property type="term" value="F:axon guidance receptor activity"/>
    <property type="evidence" value="ECO:0007669"/>
    <property type="project" value="TreeGrafter"/>
</dbReference>
<keyword evidence="7" id="KW-0472">Membrane</keyword>
<evidence type="ECO:0000256" key="6">
    <source>
        <dbReference type="ARBA" id="ARBA00022989"/>
    </source>
</evidence>
<evidence type="ECO:0000256" key="8">
    <source>
        <dbReference type="ARBA" id="ARBA00023157"/>
    </source>
</evidence>
<feature type="domain" description="Ig-like" evidence="11">
    <location>
        <begin position="132"/>
        <end position="223"/>
    </location>
</feature>
<evidence type="ECO:0000256" key="3">
    <source>
        <dbReference type="ARBA" id="ARBA00022729"/>
    </source>
</evidence>
<dbReference type="InterPro" id="IPR007110">
    <property type="entry name" value="Ig-like_dom"/>
</dbReference>
<dbReference type="PANTHER" id="PTHR45080:SF8">
    <property type="entry name" value="IG-LIKE DOMAIN-CONTAINING PROTEIN"/>
    <property type="match status" value="1"/>
</dbReference>
<organism evidence="12 13">
    <name type="scientific">Dreissena polymorpha</name>
    <name type="common">Zebra mussel</name>
    <name type="synonym">Mytilus polymorpha</name>
    <dbReference type="NCBI Taxonomy" id="45954"/>
    <lineage>
        <taxon>Eukaryota</taxon>
        <taxon>Metazoa</taxon>
        <taxon>Spiralia</taxon>
        <taxon>Lophotrochozoa</taxon>
        <taxon>Mollusca</taxon>
        <taxon>Bivalvia</taxon>
        <taxon>Autobranchia</taxon>
        <taxon>Heteroconchia</taxon>
        <taxon>Euheterodonta</taxon>
        <taxon>Imparidentia</taxon>
        <taxon>Neoheterodontei</taxon>
        <taxon>Myida</taxon>
        <taxon>Dreissenoidea</taxon>
        <taxon>Dreissenidae</taxon>
        <taxon>Dreissena</taxon>
    </lineage>
</organism>
<reference evidence="12" key="2">
    <citation type="submission" date="2020-11" db="EMBL/GenBank/DDBJ databases">
        <authorList>
            <person name="McCartney M.A."/>
            <person name="Auch B."/>
            <person name="Kono T."/>
            <person name="Mallez S."/>
            <person name="Becker A."/>
            <person name="Gohl D.M."/>
            <person name="Silverstein K.A.T."/>
            <person name="Koren S."/>
            <person name="Bechman K.B."/>
            <person name="Herman A."/>
            <person name="Abrahante J.E."/>
            <person name="Garbe J."/>
        </authorList>
    </citation>
    <scope>NUCLEOTIDE SEQUENCE</scope>
    <source>
        <strain evidence="12">Duluth1</strain>
        <tissue evidence="12">Whole animal</tissue>
    </source>
</reference>
<keyword evidence="2" id="KW-0812">Transmembrane</keyword>
<dbReference type="InterPro" id="IPR036179">
    <property type="entry name" value="Ig-like_dom_sf"/>
</dbReference>
<name>A0A9D4R8D8_DREPO</name>
<dbReference type="InterPro" id="IPR050958">
    <property type="entry name" value="Cell_Adh-Cytoskel_Orgn"/>
</dbReference>
<keyword evidence="13" id="KW-1185">Reference proteome</keyword>
<dbReference type="GO" id="GO:0050808">
    <property type="term" value="P:synapse organization"/>
    <property type="evidence" value="ECO:0007669"/>
    <property type="project" value="TreeGrafter"/>
</dbReference>
<sequence>MRAGWLAGRLAGGRNKLMAYSQQFDHPVTPVIEDSAEHSLSVIPGSTAILPCRVRNTGDIIVAWFDGQWEQVTTGTTIKSSNPRLSIQNRDPDEWNLVIKDVTAEDAQIYVCQVQFMPPSMKTVTLTVHDTPKVNKTSINHRYSFKTGSRVTIECHVSGSPPPTVTWYFYETNSTSIEEKKIKVSSSKLLDIRTADKSKDGIYRCEATNDHGQDKYEIYLEITYPPVPTITTKQVSVKENSQIRLVCKAESKPAPNFAWFHSGQNITTSKRHHVSHDTEDMEFQVVSELTIRQVEVGDSGKYTCSASNIHGREDAETLLQVIPQPGSSTASIQPKPPTPDKTVSTQNVNTIVDTETPRTDEVVSSSASCLLTTVLMYLHCSVYTIFYML</sequence>
<dbReference type="Pfam" id="PF07679">
    <property type="entry name" value="I-set"/>
    <property type="match status" value="3"/>
</dbReference>
<keyword evidence="4" id="KW-0677">Repeat</keyword>
<evidence type="ECO:0000313" key="13">
    <source>
        <dbReference type="Proteomes" id="UP000828390"/>
    </source>
</evidence>
<dbReference type="SMART" id="SM00409">
    <property type="entry name" value="IG"/>
    <property type="match status" value="3"/>
</dbReference>
<dbReference type="PROSITE" id="PS50835">
    <property type="entry name" value="IG_LIKE"/>
    <property type="match status" value="3"/>
</dbReference>
<dbReference type="GO" id="GO:0030424">
    <property type="term" value="C:axon"/>
    <property type="evidence" value="ECO:0007669"/>
    <property type="project" value="TreeGrafter"/>
</dbReference>
<dbReference type="SUPFAM" id="SSF48726">
    <property type="entry name" value="Immunoglobulin"/>
    <property type="match status" value="3"/>
</dbReference>
<dbReference type="InterPro" id="IPR003599">
    <property type="entry name" value="Ig_sub"/>
</dbReference>